<dbReference type="SUPFAM" id="SSF160920">
    <property type="entry name" value="PSTPO5379-like"/>
    <property type="match status" value="1"/>
</dbReference>
<dbReference type="PIRSF" id="PIRSF029755">
    <property type="entry name" value="UCP029755"/>
    <property type="match status" value="1"/>
</dbReference>
<dbReference type="InterPro" id="IPR009906">
    <property type="entry name" value="D-Glu_cyclase"/>
</dbReference>
<dbReference type="HAMAP" id="MF_01830">
    <property type="entry name" value="Hydro_lyase"/>
    <property type="match status" value="1"/>
</dbReference>
<dbReference type="Proteomes" id="UP001165641">
    <property type="component" value="Unassembled WGS sequence"/>
</dbReference>
<evidence type="ECO:0000256" key="2">
    <source>
        <dbReference type="ARBA" id="ARBA00023239"/>
    </source>
</evidence>
<gene>
    <name evidence="4" type="ORF">PAF17_06625</name>
</gene>
<evidence type="ECO:0000313" key="4">
    <source>
        <dbReference type="EMBL" id="MDB6177181.1"/>
    </source>
</evidence>
<comment type="caution">
    <text evidence="4">The sequence shown here is derived from an EMBL/GenBank/DDBJ whole genome shotgun (WGS) entry which is preliminary data.</text>
</comment>
<reference evidence="4" key="1">
    <citation type="submission" date="2022-12" db="EMBL/GenBank/DDBJ databases">
        <title>Paracoccus onchidii sp. nov., isolated from a marine invertebrate from the South China Sea.</title>
        <authorList>
            <person name="Xu S."/>
            <person name="Liu Z."/>
            <person name="Xu Y."/>
        </authorList>
    </citation>
    <scope>NUCLEOTIDE SEQUENCE</scope>
    <source>
        <strain evidence="4">Z330</strain>
    </source>
</reference>
<dbReference type="PANTHER" id="PTHR32022">
    <property type="entry name" value="D-GLUTAMATE CYCLASE, MITOCHONDRIAL"/>
    <property type="match status" value="1"/>
</dbReference>
<dbReference type="RefSeq" id="WP_271888307.1">
    <property type="nucleotide sequence ID" value="NZ_JAQBIE010000007.1"/>
</dbReference>
<keyword evidence="2 3" id="KW-0456">Lyase</keyword>
<accession>A0ABT4ZEP4</accession>
<evidence type="ECO:0000256" key="3">
    <source>
        <dbReference type="HAMAP-Rule" id="MF_01830"/>
    </source>
</evidence>
<dbReference type="NCBIfam" id="NF003969">
    <property type="entry name" value="PRK05463.1"/>
    <property type="match status" value="1"/>
</dbReference>
<dbReference type="Pfam" id="PF07286">
    <property type="entry name" value="D-Glu_cyclase"/>
    <property type="match status" value="1"/>
</dbReference>
<dbReference type="Gene3D" id="3.40.1640.10">
    <property type="entry name" value="PSTPO5379-like"/>
    <property type="match status" value="1"/>
</dbReference>
<protein>
    <recommendedName>
        <fullName evidence="3">Putative hydro-lyase PAF17_06625</fullName>
        <ecNumber evidence="3">4.2.1.-</ecNumber>
    </recommendedName>
</protein>
<dbReference type="Gene3D" id="3.30.2040.10">
    <property type="entry name" value="PSTPO5379-like domain"/>
    <property type="match status" value="1"/>
</dbReference>
<comment type="similarity">
    <text evidence="1 3">Belongs to the D-glutamate cyclase family.</text>
</comment>
<evidence type="ECO:0000313" key="5">
    <source>
        <dbReference type="Proteomes" id="UP001165641"/>
    </source>
</evidence>
<organism evidence="4 5">
    <name type="scientific">Paracoccus onchidii</name>
    <dbReference type="NCBI Taxonomy" id="3017813"/>
    <lineage>
        <taxon>Bacteria</taxon>
        <taxon>Pseudomonadati</taxon>
        <taxon>Pseudomonadota</taxon>
        <taxon>Alphaproteobacteria</taxon>
        <taxon>Rhodobacterales</taxon>
        <taxon>Paracoccaceae</taxon>
        <taxon>Paracoccus</taxon>
    </lineage>
</organism>
<dbReference type="InterPro" id="IPR016938">
    <property type="entry name" value="UPF0317"/>
</dbReference>
<proteinExistence type="inferred from homology"/>
<dbReference type="PANTHER" id="PTHR32022:SF10">
    <property type="entry name" value="D-GLUTAMATE CYCLASE, MITOCHONDRIAL"/>
    <property type="match status" value="1"/>
</dbReference>
<name>A0ABT4ZEP4_9RHOB</name>
<dbReference type="InterPro" id="IPR038021">
    <property type="entry name" value="Putative_hydro-lyase"/>
</dbReference>
<dbReference type="EC" id="4.2.1.-" evidence="3"/>
<keyword evidence="5" id="KW-1185">Reference proteome</keyword>
<dbReference type="EMBL" id="JAQBIE010000007">
    <property type="protein sequence ID" value="MDB6177181.1"/>
    <property type="molecule type" value="Genomic_DNA"/>
</dbReference>
<sequence>MSGQSQQFDDTRALRAAIRAGTFAGPTSGQGGQALQANLVILRGTDAADFLRFCQANPRPCPLLAVGEPGNPSLPTLGQDIDLRHDLPRYRVWNKGDLVDEPADIAAHWCDDMVSFAIGCSFSFEDALTQAGIPVRHQQIGRNVPMYRTNLQTRAAGRFSGPVVVSMRPMHPADAIEAVRICDRFSLAHGAPVHLGDPAQIGIVDIMRPDYGDAPDIRDGEIPVFWACGVTPQAAIAAARPDIAITHAPGHMLVTDIPASRAERMLTGVNNQEPITPTGEIS</sequence>
<evidence type="ECO:0000256" key="1">
    <source>
        <dbReference type="ARBA" id="ARBA00007896"/>
    </source>
</evidence>